<keyword evidence="5" id="KW-1185">Reference proteome</keyword>
<dbReference type="EMBL" id="GG657758">
    <property type="protein sequence ID" value="EFL38063.1"/>
    <property type="molecule type" value="Genomic_DNA"/>
</dbReference>
<dbReference type="InterPro" id="IPR030678">
    <property type="entry name" value="Peptide/Ni-bd"/>
</dbReference>
<dbReference type="PROSITE" id="PS51318">
    <property type="entry name" value="TAT"/>
    <property type="match status" value="1"/>
</dbReference>
<accession>D9XM61</accession>
<name>D9XM61_9ACTN</name>
<dbReference type="GO" id="GO:0015833">
    <property type="term" value="P:peptide transport"/>
    <property type="evidence" value="ECO:0007669"/>
    <property type="project" value="TreeGrafter"/>
</dbReference>
<dbReference type="STRING" id="467200.SSRG_00867"/>
<dbReference type="GO" id="GO:0042597">
    <property type="term" value="C:periplasmic space"/>
    <property type="evidence" value="ECO:0007669"/>
    <property type="project" value="UniProtKB-ARBA"/>
</dbReference>
<dbReference type="Gene3D" id="3.90.76.10">
    <property type="entry name" value="Dipeptide-binding Protein, Domain 1"/>
    <property type="match status" value="1"/>
</dbReference>
<dbReference type="PANTHER" id="PTHR30290:SF38">
    <property type="entry name" value="D,D-DIPEPTIDE-BINDING PERIPLASMIC PROTEIN DDPA-RELATED"/>
    <property type="match status" value="1"/>
</dbReference>
<dbReference type="Gene3D" id="3.40.190.10">
    <property type="entry name" value="Periplasmic binding protein-like II"/>
    <property type="match status" value="1"/>
</dbReference>
<evidence type="ECO:0000313" key="4">
    <source>
        <dbReference type="EMBL" id="EFL38063.1"/>
    </source>
</evidence>
<dbReference type="PIRSF" id="PIRSF002741">
    <property type="entry name" value="MppA"/>
    <property type="match status" value="1"/>
</dbReference>
<dbReference type="InterPro" id="IPR000914">
    <property type="entry name" value="SBP_5_dom"/>
</dbReference>
<dbReference type="eggNOG" id="COG0747">
    <property type="taxonomic scope" value="Bacteria"/>
</dbReference>
<dbReference type="Pfam" id="PF00496">
    <property type="entry name" value="SBP_bac_5"/>
    <property type="match status" value="1"/>
</dbReference>
<sequence length="539" mass="58066">MTPRQEGSLSPRSATGVDRRTFMRYTSAIGVATAITAGLSACGGPGSTGDDSGGSGGSTDTIEAGLSYPLSTGFDPMITSGATPYAANMHIFEGLVDLDPVTLIARPTLATEMPKKINATTYRATLREGATFHDGSAVTAEDVVFSFERVLDPKNASLMAQFVPFIDQVKAVDETTVEFKLKYAFALFPSRISVVRIVPKKIAGADAKAFDAKPVGSGPYRFVSAVREDKIVMAAYDKYNGPHPAKAKKMVWRLISDPSARVSALKSGRVQAIEDVPYIDVQGITGRDKVESVQSFGLLFLMFNAKDKRFADKRVRQALHYALDTEKIISTALLGNAEPATGYVPATHPDYRKAATVYGHDPAKAKKLLAEAGAGKLSFTLLLTDNGWVKDIAPLIKESWAAVGVDAKLDIQQSAAQYAKIDKGDFEALAAPGDPSVFGNDADLLLRWFYYGFWPENRYGWADSAAYKKVKSLLDKAAAEADEAKRGELWGQVTDTVADEAALYPVLHRKLPTAWRDGSLPGFKPLPTTGLSFLDVGRG</sequence>
<proteinExistence type="predicted"/>
<evidence type="ECO:0000259" key="3">
    <source>
        <dbReference type="Pfam" id="PF00496"/>
    </source>
</evidence>
<keyword evidence="1" id="KW-0732">Signal</keyword>
<evidence type="ECO:0000256" key="2">
    <source>
        <dbReference type="SAM" id="MobiDB-lite"/>
    </source>
</evidence>
<evidence type="ECO:0000256" key="1">
    <source>
        <dbReference type="ARBA" id="ARBA00022729"/>
    </source>
</evidence>
<gene>
    <name evidence="4" type="ORF">SSRG_00867</name>
</gene>
<dbReference type="AlphaFoldDB" id="D9XM61"/>
<reference evidence="4" key="1">
    <citation type="submission" date="2009-02" db="EMBL/GenBank/DDBJ databases">
        <title>Annotation of Streptomyces griseoflavus strain Tu4000.</title>
        <authorList>
            <consortium name="The Broad Institute Genome Sequencing Platform"/>
            <consortium name="Broad Institute Microbial Sequencing Center"/>
            <person name="Fischbach M."/>
            <person name="Godfrey P."/>
            <person name="Ward D."/>
            <person name="Young S."/>
            <person name="Zeng Q."/>
            <person name="Koehrsen M."/>
            <person name="Alvarado L."/>
            <person name="Berlin A.M."/>
            <person name="Bochicchio J."/>
            <person name="Borenstein D."/>
            <person name="Chapman S.B."/>
            <person name="Chen Z."/>
            <person name="Engels R."/>
            <person name="Freedman E."/>
            <person name="Gellesch M."/>
            <person name="Goldberg J."/>
            <person name="Griggs A."/>
            <person name="Gujja S."/>
            <person name="Heilman E.R."/>
            <person name="Heiman D.I."/>
            <person name="Hepburn T.A."/>
            <person name="Howarth C."/>
            <person name="Jen D."/>
            <person name="Larson L."/>
            <person name="Lewis B."/>
            <person name="Mehta T."/>
            <person name="Park D."/>
            <person name="Pearson M."/>
            <person name="Richards J."/>
            <person name="Roberts A."/>
            <person name="Saif S."/>
            <person name="Shea T.D."/>
            <person name="Shenoy N."/>
            <person name="Sisk P."/>
            <person name="Stolte C."/>
            <person name="Sykes S.N."/>
            <person name="Thomson T."/>
            <person name="Walk T."/>
            <person name="White J."/>
            <person name="Yandava C."/>
            <person name="Straight P."/>
            <person name="Clardy J."/>
            <person name="Hung D."/>
            <person name="Kolter R."/>
            <person name="Mekalanos J."/>
            <person name="Walker S."/>
            <person name="Walsh C.T."/>
            <person name="Wieland-Brown L.C."/>
            <person name="Haas B."/>
            <person name="Nusbaum C."/>
            <person name="Birren B."/>
        </authorList>
    </citation>
    <scope>NUCLEOTIDE SEQUENCE [LARGE SCALE GENOMIC DNA]</scope>
    <source>
        <strain evidence="4">Tu4000</strain>
    </source>
</reference>
<dbReference type="Gene3D" id="3.10.105.10">
    <property type="entry name" value="Dipeptide-binding Protein, Domain 3"/>
    <property type="match status" value="1"/>
</dbReference>
<dbReference type="GO" id="GO:0043190">
    <property type="term" value="C:ATP-binding cassette (ABC) transporter complex"/>
    <property type="evidence" value="ECO:0007669"/>
    <property type="project" value="InterPro"/>
</dbReference>
<dbReference type="SUPFAM" id="SSF53850">
    <property type="entry name" value="Periplasmic binding protein-like II"/>
    <property type="match status" value="1"/>
</dbReference>
<dbReference type="InterPro" id="IPR039424">
    <property type="entry name" value="SBP_5"/>
</dbReference>
<dbReference type="CDD" id="cd00995">
    <property type="entry name" value="PBP2_NikA_DppA_OppA_like"/>
    <property type="match status" value="1"/>
</dbReference>
<dbReference type="PANTHER" id="PTHR30290">
    <property type="entry name" value="PERIPLASMIC BINDING COMPONENT OF ABC TRANSPORTER"/>
    <property type="match status" value="1"/>
</dbReference>
<dbReference type="InterPro" id="IPR006311">
    <property type="entry name" value="TAT_signal"/>
</dbReference>
<dbReference type="HOGENOM" id="CLU_017028_7_4_11"/>
<feature type="region of interest" description="Disordered" evidence="2">
    <location>
        <begin position="40"/>
        <end position="62"/>
    </location>
</feature>
<organism evidence="4 5">
    <name type="scientific">Streptomyces griseoflavus Tu4000</name>
    <dbReference type="NCBI Taxonomy" id="467200"/>
    <lineage>
        <taxon>Bacteria</taxon>
        <taxon>Bacillati</taxon>
        <taxon>Actinomycetota</taxon>
        <taxon>Actinomycetes</taxon>
        <taxon>Kitasatosporales</taxon>
        <taxon>Streptomycetaceae</taxon>
        <taxon>Streptomyces</taxon>
    </lineage>
</organism>
<feature type="compositionally biased region" description="Gly residues" evidence="2">
    <location>
        <begin position="41"/>
        <end position="57"/>
    </location>
</feature>
<dbReference type="Proteomes" id="UP000002968">
    <property type="component" value="Unassembled WGS sequence"/>
</dbReference>
<feature type="domain" description="Solute-binding protein family 5" evidence="3">
    <location>
        <begin position="106"/>
        <end position="436"/>
    </location>
</feature>
<dbReference type="GO" id="GO:1904680">
    <property type="term" value="F:peptide transmembrane transporter activity"/>
    <property type="evidence" value="ECO:0007669"/>
    <property type="project" value="TreeGrafter"/>
</dbReference>
<evidence type="ECO:0000313" key="5">
    <source>
        <dbReference type="Proteomes" id="UP000002968"/>
    </source>
</evidence>
<protein>
    <submittedName>
        <fullName evidence="4">Bacterial extracellular solute-binding protein, family 5</fullName>
    </submittedName>
</protein>